<evidence type="ECO:0000313" key="3">
    <source>
        <dbReference type="Proteomes" id="UP000198964"/>
    </source>
</evidence>
<feature type="chain" id="PRO_5011475553" evidence="1">
    <location>
        <begin position="21"/>
        <end position="184"/>
    </location>
</feature>
<dbReference type="STRING" id="655355.SAMN05216283_102123"/>
<accession>A0A1I2EKF3</accession>
<reference evidence="2 3" key="1">
    <citation type="submission" date="2016-10" db="EMBL/GenBank/DDBJ databases">
        <authorList>
            <person name="de Groot N.N."/>
        </authorList>
    </citation>
    <scope>NUCLEOTIDE SEQUENCE [LARGE SCALE GENOMIC DNA]</scope>
    <source>
        <strain evidence="2 3">CGMCC 1.9156</strain>
    </source>
</reference>
<protein>
    <submittedName>
        <fullName evidence="2">Uncharacterized protein</fullName>
    </submittedName>
</protein>
<dbReference type="EMBL" id="FONW01000002">
    <property type="protein sequence ID" value="SFE92986.1"/>
    <property type="molecule type" value="Genomic_DNA"/>
</dbReference>
<keyword evidence="1" id="KW-0732">Signal</keyword>
<organism evidence="2 3">
    <name type="scientific">Sunxiuqinia elliptica</name>
    <dbReference type="NCBI Taxonomy" id="655355"/>
    <lineage>
        <taxon>Bacteria</taxon>
        <taxon>Pseudomonadati</taxon>
        <taxon>Bacteroidota</taxon>
        <taxon>Bacteroidia</taxon>
        <taxon>Marinilabiliales</taxon>
        <taxon>Prolixibacteraceae</taxon>
        <taxon>Sunxiuqinia</taxon>
    </lineage>
</organism>
<name>A0A1I2EKF3_9BACT</name>
<evidence type="ECO:0000313" key="2">
    <source>
        <dbReference type="EMBL" id="SFE92986.1"/>
    </source>
</evidence>
<dbReference type="RefSeq" id="WP_093918805.1">
    <property type="nucleotide sequence ID" value="NZ_FONW01000002.1"/>
</dbReference>
<proteinExistence type="predicted"/>
<keyword evidence="3" id="KW-1185">Reference proteome</keyword>
<dbReference type="Proteomes" id="UP000198964">
    <property type="component" value="Unassembled WGS sequence"/>
</dbReference>
<gene>
    <name evidence="2" type="ORF">SAMN05216283_102123</name>
</gene>
<feature type="signal peptide" evidence="1">
    <location>
        <begin position="1"/>
        <end position="20"/>
    </location>
</feature>
<sequence length="184" mass="21229">MNKLKLLLLVLPFLWNSACTNTNEVTEQLGTTVYFQFEYVNHAWGYAHQGFIIDQAGNIYEYSQPENWNWPSEDKISRDLFNANLKKAEVRLTEVKLNELRQMEIKALSAKNGSLSEAKHVMADAGVESYAIYLADEDSGELTRYLLQNRGDFYQKNTSKASDEIVNWLITIRGEEGYTDEHFE</sequence>
<evidence type="ECO:0000256" key="1">
    <source>
        <dbReference type="SAM" id="SignalP"/>
    </source>
</evidence>
<dbReference type="AlphaFoldDB" id="A0A1I2EKF3"/>